<evidence type="ECO:0000313" key="4">
    <source>
        <dbReference type="Proteomes" id="UP000251341"/>
    </source>
</evidence>
<accession>A0A315ELW0</accession>
<proteinExistence type="predicted"/>
<keyword evidence="4" id="KW-1185">Reference proteome</keyword>
<dbReference type="Pfam" id="PF09361">
    <property type="entry name" value="Phasin_2"/>
    <property type="match status" value="1"/>
</dbReference>
<evidence type="ECO:0000256" key="1">
    <source>
        <dbReference type="SAM" id="MobiDB-lite"/>
    </source>
</evidence>
<comment type="caution">
    <text evidence="3">The sequence shown here is derived from an EMBL/GenBank/DDBJ whole genome shotgun (WGS) entry which is preliminary data.</text>
</comment>
<evidence type="ECO:0000313" key="3">
    <source>
        <dbReference type="EMBL" id="PUE58853.1"/>
    </source>
</evidence>
<dbReference type="EMBL" id="NESP01000001">
    <property type="protein sequence ID" value="PUE58853.1"/>
    <property type="molecule type" value="Genomic_DNA"/>
</dbReference>
<sequence>MQNQIKPQVEASVQAAFELANLSFAQVERITELALEQAKVNAELAQDQLTSALEVKDPTAAIALLKEQLETSAKSLAGFAATAFELGQQFQAEATAFAEGHFDQAHTAANKAINDNLKKAPEGSEAAVQAVKAAVDAGNKALAEARKNAKKTAELAQEGIAKLKEHAPKAAKAPARRKARA</sequence>
<dbReference type="InterPro" id="IPR018968">
    <property type="entry name" value="Phasin"/>
</dbReference>
<evidence type="ECO:0000259" key="2">
    <source>
        <dbReference type="Pfam" id="PF09361"/>
    </source>
</evidence>
<organism evidence="3 4">
    <name type="scientific">Limnohabitans curvus</name>
    <dbReference type="NCBI Taxonomy" id="323423"/>
    <lineage>
        <taxon>Bacteria</taxon>
        <taxon>Pseudomonadati</taxon>
        <taxon>Pseudomonadota</taxon>
        <taxon>Betaproteobacteria</taxon>
        <taxon>Burkholderiales</taxon>
        <taxon>Comamonadaceae</taxon>
        <taxon>Limnohabitans</taxon>
    </lineage>
</organism>
<dbReference type="RefSeq" id="WP_108358113.1">
    <property type="nucleotide sequence ID" value="NZ_NESP01000001.1"/>
</dbReference>
<gene>
    <name evidence="3" type="ORF">B9Z44_04140</name>
</gene>
<reference evidence="3 4" key="1">
    <citation type="submission" date="2017-04" db="EMBL/GenBank/DDBJ databases">
        <title>Unexpected and diverse lifestyles within the genus Limnohabitans.</title>
        <authorList>
            <person name="Kasalicky V."/>
            <person name="Mehrshad M."/>
            <person name="Andrei S.-A."/>
            <person name="Salcher M."/>
            <person name="Kratochvilova H."/>
            <person name="Simek K."/>
            <person name="Ghai R."/>
        </authorList>
    </citation>
    <scope>NUCLEOTIDE SEQUENCE [LARGE SCALE GENOMIC DNA]</scope>
    <source>
        <strain evidence="3 4">MWH-C5</strain>
    </source>
</reference>
<name>A0A315ELW0_9BURK</name>
<dbReference type="AlphaFoldDB" id="A0A315ELW0"/>
<protein>
    <recommendedName>
        <fullName evidence="2">Phasin domain-containing protein</fullName>
    </recommendedName>
</protein>
<feature type="region of interest" description="Disordered" evidence="1">
    <location>
        <begin position="157"/>
        <end position="181"/>
    </location>
</feature>
<dbReference type="Proteomes" id="UP000251341">
    <property type="component" value="Unassembled WGS sequence"/>
</dbReference>
<feature type="domain" description="Phasin" evidence="2">
    <location>
        <begin position="4"/>
        <end position="101"/>
    </location>
</feature>